<feature type="region of interest" description="Disordered" evidence="1">
    <location>
        <begin position="402"/>
        <end position="433"/>
    </location>
</feature>
<proteinExistence type="predicted"/>
<feature type="compositionally biased region" description="Low complexity" evidence="1">
    <location>
        <begin position="409"/>
        <end position="422"/>
    </location>
</feature>
<dbReference type="Pfam" id="PF13589">
    <property type="entry name" value="HATPase_c_3"/>
    <property type="match status" value="1"/>
</dbReference>
<accession>A0A6C0KLD1</accession>
<dbReference type="AlphaFoldDB" id="A0A6C0KLD1"/>
<reference evidence="2" key="1">
    <citation type="journal article" date="2020" name="Nature">
        <title>Giant virus diversity and host interactions through global metagenomics.</title>
        <authorList>
            <person name="Schulz F."/>
            <person name="Roux S."/>
            <person name="Paez-Espino D."/>
            <person name="Jungbluth S."/>
            <person name="Walsh D.A."/>
            <person name="Denef V.J."/>
            <person name="McMahon K.D."/>
            <person name="Konstantinidis K.T."/>
            <person name="Eloe-Fadrosh E.A."/>
            <person name="Kyrpides N.C."/>
            <person name="Woyke T."/>
        </authorList>
    </citation>
    <scope>NUCLEOTIDE SEQUENCE</scope>
    <source>
        <strain evidence="2">GVMAG-S-3300012000-57</strain>
    </source>
</reference>
<feature type="region of interest" description="Disordered" evidence="1">
    <location>
        <begin position="79"/>
        <end position="101"/>
    </location>
</feature>
<name>A0A6C0KLD1_9ZZZZ</name>
<sequence length="580" mass="64912">MTTITKPSVGAPHFRQYAKGVRGSTYTFIRAILDLIDNAILTATELSIRLIMNEDSSAIKCILIQDDVPHGFENIYESDSSSPLHIGHERTGQRDDGETSQYGRGLKDATMFLADTFHIYTRSISDTRGDARVHVMFDFNAMMECADSSQSYEPAVFESMDEAAFAAIHPYGVGSTICIENMRSNTDNAIGTPAECEASIINAITQTYTSILAKNPDKNVYVNGKRVTVDDEISTKILNNPQCIERAITYKLMVTIHDTNGAITAISFKREGKNISYGKYNLQTGELEGQSAETADYTAAQNNFNAYKLTFMGTSTVDTPLSELQFKNYLRVIRAGRNHDDLPPEKNNQDGYNNHQFNCILYDSKFLNPFIGITSDKRVQKRNNSLWKCLDLMHRKLMSDLHTKKLRKSNSSSDESSVASTRTSRRGRPPKNRALITEEVVATVAPAEHESRLADALMAVAEMVPSTNATIVQPDIRPEIQTAHHTDRENRYVKAPDARMMIYKLNEFKLNNPHISLRDELLHNIGYIAQHGDGDALLLKLLLDIYSIYTDEQNVIGGALLSETYQKYINDDDIVAEANT</sequence>
<feature type="compositionally biased region" description="Basic and acidic residues" evidence="1">
    <location>
        <begin position="86"/>
        <end position="97"/>
    </location>
</feature>
<evidence type="ECO:0000256" key="1">
    <source>
        <dbReference type="SAM" id="MobiDB-lite"/>
    </source>
</evidence>
<evidence type="ECO:0000313" key="2">
    <source>
        <dbReference type="EMBL" id="QHU17144.1"/>
    </source>
</evidence>
<dbReference type="EMBL" id="MN740898">
    <property type="protein sequence ID" value="QHU17144.1"/>
    <property type="molecule type" value="Genomic_DNA"/>
</dbReference>
<protein>
    <submittedName>
        <fullName evidence="2">Uncharacterized protein</fullName>
    </submittedName>
</protein>
<organism evidence="2">
    <name type="scientific">viral metagenome</name>
    <dbReference type="NCBI Taxonomy" id="1070528"/>
    <lineage>
        <taxon>unclassified sequences</taxon>
        <taxon>metagenomes</taxon>
        <taxon>organismal metagenomes</taxon>
    </lineage>
</organism>